<evidence type="ECO:0000313" key="2">
    <source>
        <dbReference type="Proteomes" id="UP000805193"/>
    </source>
</evidence>
<gene>
    <name evidence="1" type="ORF">HPB47_015608</name>
</gene>
<proteinExistence type="predicted"/>
<dbReference type="Proteomes" id="UP000805193">
    <property type="component" value="Unassembled WGS sequence"/>
</dbReference>
<feature type="non-terminal residue" evidence="1">
    <location>
        <position position="1"/>
    </location>
</feature>
<reference evidence="1 2" key="1">
    <citation type="journal article" date="2020" name="Cell">
        <title>Large-Scale Comparative Analyses of Tick Genomes Elucidate Their Genetic Diversity and Vector Capacities.</title>
        <authorList>
            <consortium name="Tick Genome and Microbiome Consortium (TIGMIC)"/>
            <person name="Jia N."/>
            <person name="Wang J."/>
            <person name="Shi W."/>
            <person name="Du L."/>
            <person name="Sun Y."/>
            <person name="Zhan W."/>
            <person name="Jiang J.F."/>
            <person name="Wang Q."/>
            <person name="Zhang B."/>
            <person name="Ji P."/>
            <person name="Bell-Sakyi L."/>
            <person name="Cui X.M."/>
            <person name="Yuan T.T."/>
            <person name="Jiang B.G."/>
            <person name="Yang W.F."/>
            <person name="Lam T.T."/>
            <person name="Chang Q.C."/>
            <person name="Ding S.J."/>
            <person name="Wang X.J."/>
            <person name="Zhu J.G."/>
            <person name="Ruan X.D."/>
            <person name="Zhao L."/>
            <person name="Wei J.T."/>
            <person name="Ye R.Z."/>
            <person name="Que T.C."/>
            <person name="Du C.H."/>
            <person name="Zhou Y.H."/>
            <person name="Cheng J.X."/>
            <person name="Dai P.F."/>
            <person name="Guo W.B."/>
            <person name="Han X.H."/>
            <person name="Huang E.J."/>
            <person name="Li L.F."/>
            <person name="Wei W."/>
            <person name="Gao Y.C."/>
            <person name="Liu J.Z."/>
            <person name="Shao H.Z."/>
            <person name="Wang X."/>
            <person name="Wang C.C."/>
            <person name="Yang T.C."/>
            <person name="Huo Q.B."/>
            <person name="Li W."/>
            <person name="Chen H.Y."/>
            <person name="Chen S.E."/>
            <person name="Zhou L.G."/>
            <person name="Ni X.B."/>
            <person name="Tian J.H."/>
            <person name="Sheng Y."/>
            <person name="Liu T."/>
            <person name="Pan Y.S."/>
            <person name="Xia L.Y."/>
            <person name="Li J."/>
            <person name="Zhao F."/>
            <person name="Cao W.C."/>
        </authorList>
    </citation>
    <scope>NUCLEOTIDE SEQUENCE [LARGE SCALE GENOMIC DNA]</scope>
    <source>
        <strain evidence="1">Iper-2018</strain>
    </source>
</reference>
<comment type="caution">
    <text evidence="1">The sequence shown here is derived from an EMBL/GenBank/DDBJ whole genome shotgun (WGS) entry which is preliminary data.</text>
</comment>
<organism evidence="1 2">
    <name type="scientific">Ixodes persulcatus</name>
    <name type="common">Taiga tick</name>
    <dbReference type="NCBI Taxonomy" id="34615"/>
    <lineage>
        <taxon>Eukaryota</taxon>
        <taxon>Metazoa</taxon>
        <taxon>Ecdysozoa</taxon>
        <taxon>Arthropoda</taxon>
        <taxon>Chelicerata</taxon>
        <taxon>Arachnida</taxon>
        <taxon>Acari</taxon>
        <taxon>Parasitiformes</taxon>
        <taxon>Ixodida</taxon>
        <taxon>Ixodoidea</taxon>
        <taxon>Ixodidae</taxon>
        <taxon>Ixodinae</taxon>
        <taxon>Ixodes</taxon>
    </lineage>
</organism>
<sequence>AEDVLTSLKLTDVEKVNYDAVMRAFAKNFLLLTNVIYERAKLHRHKQEANETADDFVVGFYKMTETCDYRN</sequence>
<evidence type="ECO:0000313" key="1">
    <source>
        <dbReference type="EMBL" id="KAG0442801.1"/>
    </source>
</evidence>
<protein>
    <submittedName>
        <fullName evidence="1">Uncharacterized protein</fullName>
    </submittedName>
</protein>
<accession>A0AC60QT38</accession>
<dbReference type="EMBL" id="JABSTQ010004263">
    <property type="protein sequence ID" value="KAG0442801.1"/>
    <property type="molecule type" value="Genomic_DNA"/>
</dbReference>
<keyword evidence="2" id="KW-1185">Reference proteome</keyword>
<name>A0AC60QT38_IXOPE</name>